<evidence type="ECO:0000259" key="1">
    <source>
        <dbReference type="Pfam" id="PF03050"/>
    </source>
</evidence>
<dbReference type="Pfam" id="PF13817">
    <property type="entry name" value="DDE_Tnp_IS66_C"/>
    <property type="match status" value="1"/>
</dbReference>
<dbReference type="InterPro" id="IPR052344">
    <property type="entry name" value="Transposase-related"/>
</dbReference>
<evidence type="ECO:0000313" key="4">
    <source>
        <dbReference type="Proteomes" id="UP000617402"/>
    </source>
</evidence>
<accession>A0ABR7T971</accession>
<dbReference type="PANTHER" id="PTHR33678">
    <property type="entry name" value="BLL1576 PROTEIN"/>
    <property type="match status" value="1"/>
</dbReference>
<dbReference type="InterPro" id="IPR039552">
    <property type="entry name" value="IS66_C"/>
</dbReference>
<dbReference type="RefSeq" id="WP_188042169.1">
    <property type="nucleotide sequence ID" value="NZ_JACVHF010000107.1"/>
</dbReference>
<organism evidence="3 4">
    <name type="scientific">Heliobacterium chlorum</name>
    <dbReference type="NCBI Taxonomy" id="2698"/>
    <lineage>
        <taxon>Bacteria</taxon>
        <taxon>Bacillati</taxon>
        <taxon>Bacillota</taxon>
        <taxon>Clostridia</taxon>
        <taxon>Eubacteriales</taxon>
        <taxon>Heliobacteriaceae</taxon>
        <taxon>Heliobacterium</taxon>
    </lineage>
</organism>
<feature type="domain" description="Transposase IS66 central" evidence="1">
    <location>
        <begin position="15"/>
        <end position="130"/>
    </location>
</feature>
<protein>
    <submittedName>
        <fullName evidence="3">IS66 family transposase</fullName>
    </submittedName>
</protein>
<reference evidence="3 4" key="1">
    <citation type="submission" date="2020-07" db="EMBL/GenBank/DDBJ databases">
        <title>Draft whole-genome sequence of Heliobacterium chlorum DSM 3682, type strain.</title>
        <authorList>
            <person name="Kyndt J.A."/>
            <person name="Meyer T.E."/>
            <person name="Imhoff J.F."/>
        </authorList>
    </citation>
    <scope>NUCLEOTIDE SEQUENCE [LARGE SCALE GENOMIC DNA]</scope>
    <source>
        <strain evidence="3 4">DSM 3682</strain>
    </source>
</reference>
<feature type="domain" description="Transposase IS66 C-terminal" evidence="2">
    <location>
        <begin position="136"/>
        <end position="176"/>
    </location>
</feature>
<evidence type="ECO:0000313" key="3">
    <source>
        <dbReference type="EMBL" id="MBC9786757.1"/>
    </source>
</evidence>
<dbReference type="Pfam" id="PF03050">
    <property type="entry name" value="DDE_Tnp_IS66"/>
    <property type="match status" value="1"/>
</dbReference>
<dbReference type="PANTHER" id="PTHR33678:SF1">
    <property type="entry name" value="BLL1576 PROTEIN"/>
    <property type="match status" value="1"/>
</dbReference>
<name>A0ABR7T971_HELCL</name>
<dbReference type="EMBL" id="JACVHF010000107">
    <property type="protein sequence ID" value="MBC9786757.1"/>
    <property type="molecule type" value="Genomic_DNA"/>
</dbReference>
<dbReference type="Proteomes" id="UP000617402">
    <property type="component" value="Unassembled WGS sequence"/>
</dbReference>
<feature type="non-terminal residue" evidence="3">
    <location>
        <position position="1"/>
    </location>
</feature>
<sequence length="188" mass="21437">DEALKALPEDKRSASVVAKEGFDFCNRLFAMEREFKDATIEERYQARLALSRPVLNAFLAWLNTQSTQVLPKSALGQAIAYCLNQWQKLEAFLLDGRLEIDNNRSERSIKPFVIGRKNWLFANTPRGAQASAIIYSIVETAKENGLHPFTYLTYLFEKLPNIDTEDHQALDSLLPWSNTLPKVCRTTK</sequence>
<keyword evidence="4" id="KW-1185">Reference proteome</keyword>
<evidence type="ECO:0000259" key="2">
    <source>
        <dbReference type="Pfam" id="PF13817"/>
    </source>
</evidence>
<gene>
    <name evidence="3" type="ORF">H1S01_20330</name>
</gene>
<proteinExistence type="predicted"/>
<dbReference type="InterPro" id="IPR004291">
    <property type="entry name" value="Transposase_IS66_central"/>
</dbReference>
<comment type="caution">
    <text evidence="3">The sequence shown here is derived from an EMBL/GenBank/DDBJ whole genome shotgun (WGS) entry which is preliminary data.</text>
</comment>